<keyword evidence="1" id="KW-0472">Membrane</keyword>
<organism evidence="2 3">
    <name type="scientific">Candidatus Thiodiazotropha taylori</name>
    <dbReference type="NCBI Taxonomy" id="2792791"/>
    <lineage>
        <taxon>Bacteria</taxon>
        <taxon>Pseudomonadati</taxon>
        <taxon>Pseudomonadota</taxon>
        <taxon>Gammaproteobacteria</taxon>
        <taxon>Chromatiales</taxon>
        <taxon>Sedimenticolaceae</taxon>
        <taxon>Candidatus Thiodiazotropha</taxon>
    </lineage>
</organism>
<evidence type="ECO:0000313" key="3">
    <source>
        <dbReference type="Proteomes" id="UP000770889"/>
    </source>
</evidence>
<protein>
    <submittedName>
        <fullName evidence="2">DUF4845 domain-containing protein</fullName>
    </submittedName>
</protein>
<dbReference type="Proteomes" id="UP000770889">
    <property type="component" value="Unassembled WGS sequence"/>
</dbReference>
<dbReference type="AlphaFoldDB" id="A0A944MA47"/>
<evidence type="ECO:0000313" key="2">
    <source>
        <dbReference type="EMBL" id="MBT2990776.1"/>
    </source>
</evidence>
<keyword evidence="1" id="KW-0812">Transmembrane</keyword>
<name>A0A944MA47_9GAMM</name>
<dbReference type="InterPro" id="IPR032314">
    <property type="entry name" value="DUF4845"/>
</dbReference>
<proteinExistence type="predicted"/>
<feature type="transmembrane region" description="Helical" evidence="1">
    <location>
        <begin position="12"/>
        <end position="30"/>
    </location>
</feature>
<keyword evidence="1" id="KW-1133">Transmembrane helix</keyword>
<gene>
    <name evidence="2" type="ORF">KME65_17605</name>
</gene>
<sequence>MQSLKKQKGLTTISWLVIIIVAGFLIYVAMKIIPVYIDHYAVKATLESVKNDSLSARKSKKEIRDMIMRKLDVNNIRHITRDHLSVKRSGKVTRINITYEERRPIVHNISLVMSFEEDIELTSN</sequence>
<comment type="caution">
    <text evidence="2">The sequence shown here is derived from an EMBL/GenBank/DDBJ whole genome shotgun (WGS) entry which is preliminary data.</text>
</comment>
<dbReference type="EMBL" id="JAHHGM010000021">
    <property type="protein sequence ID" value="MBT2990776.1"/>
    <property type="molecule type" value="Genomic_DNA"/>
</dbReference>
<dbReference type="Pfam" id="PF16137">
    <property type="entry name" value="DUF4845"/>
    <property type="match status" value="1"/>
</dbReference>
<accession>A0A944MA47</accession>
<reference evidence="2 3" key="1">
    <citation type="submission" date="2021-05" db="EMBL/GenBank/DDBJ databases">
        <title>Genetic and Functional Diversity in Clade A Lucinid endosymbionts from the Bahamas.</title>
        <authorList>
            <person name="Giani N.M."/>
            <person name="Engel A.S."/>
            <person name="Campbell B.J."/>
        </authorList>
    </citation>
    <scope>NUCLEOTIDE SEQUENCE [LARGE SCALE GENOMIC DNA]</scope>
    <source>
        <strain evidence="2">LUC16012Gg_MoonRockCtena</strain>
    </source>
</reference>
<evidence type="ECO:0000256" key="1">
    <source>
        <dbReference type="SAM" id="Phobius"/>
    </source>
</evidence>